<evidence type="ECO:0000256" key="4">
    <source>
        <dbReference type="SAM" id="MobiDB-lite"/>
    </source>
</evidence>
<dbReference type="InterPro" id="IPR009050">
    <property type="entry name" value="Globin-like_sf"/>
</dbReference>
<dbReference type="Gene3D" id="1.10.287.950">
    <property type="entry name" value="Methyl-accepting chemotaxis protein"/>
    <property type="match status" value="1"/>
</dbReference>
<dbReference type="EMBL" id="WUYX01000005">
    <property type="protein sequence ID" value="MXV60735.1"/>
    <property type="molecule type" value="Genomic_DNA"/>
</dbReference>
<feature type="compositionally biased region" description="Polar residues" evidence="4">
    <location>
        <begin position="505"/>
        <end position="523"/>
    </location>
</feature>
<dbReference type="GO" id="GO:0007165">
    <property type="term" value="P:signal transduction"/>
    <property type="evidence" value="ECO:0007669"/>
    <property type="project" value="UniProtKB-KW"/>
</dbReference>
<sequence>MNPQQTFGTGGLNGFLDADALVDRIGLDEEEIAWRKEFIGFDEADARRVSDLEGLLRDNQDAIADDFYDTLLQYEQTRSVIDRSPKDVPALKQTQRAYLVSLASGSYDRDFFANRARIGKLHELLDMPLKHYVGQYGVYYDLLLERLNERAQQQVVDAIETWVEERDANEAGLGGFVTALGFGDDEQTDGLEETVRTAIDDAMMDVLALLRILNLDMQIATETYVDSYAQRLEDSIERRERLARDVEADVQGPIDELHDASTEIATRAQAISSHTGTQATDTNRAATELSELSAAIEEVASVADDVHAESKRTERLTADGVGAADDALDELAAIENATTEVSRSAADLETEAEAVDAVLDRLDDVAQRTTVLAKNAKIEASRSGRSDAGTMGVIADEVESFAEQTKRDLEAVKDAVEGMREDAIETVETTEETVDRIDSGTAQVRETMASLEQIHDSVQTTTARMEDIAAATDQQARNVETAASTVENIADTADRVADATESVAAASQEQTASLEAVSETVSRLTADDEQPERPVYERVD</sequence>
<dbReference type="Gene3D" id="1.10.490.10">
    <property type="entry name" value="Globins"/>
    <property type="match status" value="1"/>
</dbReference>
<dbReference type="PROSITE" id="PS50111">
    <property type="entry name" value="CHEMOTAXIS_TRANSDUC_2"/>
    <property type="match status" value="1"/>
</dbReference>
<dbReference type="SUPFAM" id="SSF46458">
    <property type="entry name" value="Globin-like"/>
    <property type="match status" value="1"/>
</dbReference>
<dbReference type="InterPro" id="IPR004089">
    <property type="entry name" value="MCPsignal_dom"/>
</dbReference>
<dbReference type="Proteomes" id="UP000434101">
    <property type="component" value="Unassembled WGS sequence"/>
</dbReference>
<name>A0A6B0VI53_9EURY</name>
<dbReference type="CDD" id="cd01068">
    <property type="entry name" value="globin_sensor"/>
    <property type="match status" value="1"/>
</dbReference>
<evidence type="ECO:0000259" key="5">
    <source>
        <dbReference type="PROSITE" id="PS50111"/>
    </source>
</evidence>
<evidence type="ECO:0000256" key="2">
    <source>
        <dbReference type="ARBA" id="ARBA00029447"/>
    </source>
</evidence>
<dbReference type="Pfam" id="PF11563">
    <property type="entry name" value="Protoglobin"/>
    <property type="match status" value="1"/>
</dbReference>
<dbReference type="GO" id="GO:0019825">
    <property type="term" value="F:oxygen binding"/>
    <property type="evidence" value="ECO:0007669"/>
    <property type="project" value="InterPro"/>
</dbReference>
<protein>
    <submittedName>
        <fullName evidence="6">Chemotaxis protein</fullName>
    </submittedName>
</protein>
<keyword evidence="1 3" id="KW-0807">Transducer</keyword>
<feature type="compositionally biased region" description="Basic and acidic residues" evidence="4">
    <location>
        <begin position="531"/>
        <end position="540"/>
    </location>
</feature>
<keyword evidence="7" id="KW-1185">Reference proteome</keyword>
<accession>A0A6B0VI53</accession>
<dbReference type="InterPro" id="IPR044398">
    <property type="entry name" value="Globin-sensor_dom"/>
</dbReference>
<dbReference type="PANTHER" id="PTHR32089:SF112">
    <property type="entry name" value="LYSOZYME-LIKE PROTEIN-RELATED"/>
    <property type="match status" value="1"/>
</dbReference>
<evidence type="ECO:0000256" key="1">
    <source>
        <dbReference type="ARBA" id="ARBA00023224"/>
    </source>
</evidence>
<organism evidence="6 7">
    <name type="scientific">Natronorubrum halalkaliphilum</name>
    <dbReference type="NCBI Taxonomy" id="2691917"/>
    <lineage>
        <taxon>Archaea</taxon>
        <taxon>Methanobacteriati</taxon>
        <taxon>Methanobacteriota</taxon>
        <taxon>Stenosarchaea group</taxon>
        <taxon>Halobacteria</taxon>
        <taxon>Halobacteriales</taxon>
        <taxon>Natrialbaceae</taxon>
        <taxon>Natronorubrum</taxon>
    </lineage>
</organism>
<dbReference type="GO" id="GO:0016020">
    <property type="term" value="C:membrane"/>
    <property type="evidence" value="ECO:0007669"/>
    <property type="project" value="InterPro"/>
</dbReference>
<proteinExistence type="inferred from homology"/>
<evidence type="ECO:0000313" key="6">
    <source>
        <dbReference type="EMBL" id="MXV60735.1"/>
    </source>
</evidence>
<feature type="domain" description="Methyl-accepting transducer" evidence="5">
    <location>
        <begin position="253"/>
        <end position="490"/>
    </location>
</feature>
<gene>
    <name evidence="6" type="ORF">GS429_01340</name>
</gene>
<dbReference type="AlphaFoldDB" id="A0A6B0VI53"/>
<comment type="caution">
    <text evidence="6">The sequence shown here is derived from an EMBL/GenBank/DDBJ whole genome shotgun (WGS) entry which is preliminary data.</text>
</comment>
<feature type="region of interest" description="Disordered" evidence="4">
    <location>
        <begin position="500"/>
        <end position="540"/>
    </location>
</feature>
<dbReference type="Pfam" id="PF00015">
    <property type="entry name" value="MCPsignal"/>
    <property type="match status" value="1"/>
</dbReference>
<dbReference type="PANTHER" id="PTHR32089">
    <property type="entry name" value="METHYL-ACCEPTING CHEMOTAXIS PROTEIN MCPB"/>
    <property type="match status" value="1"/>
</dbReference>
<dbReference type="SMART" id="SM00283">
    <property type="entry name" value="MA"/>
    <property type="match status" value="1"/>
</dbReference>
<dbReference type="GO" id="GO:0020037">
    <property type="term" value="F:heme binding"/>
    <property type="evidence" value="ECO:0007669"/>
    <property type="project" value="InterPro"/>
</dbReference>
<dbReference type="SUPFAM" id="SSF58104">
    <property type="entry name" value="Methyl-accepting chemotaxis protein (MCP) signaling domain"/>
    <property type="match status" value="1"/>
</dbReference>
<evidence type="ECO:0000256" key="3">
    <source>
        <dbReference type="PROSITE-ProRule" id="PRU00284"/>
    </source>
</evidence>
<comment type="similarity">
    <text evidence="2">Belongs to the methyl-accepting chemotaxis (MCP) protein family.</text>
</comment>
<dbReference type="RefSeq" id="WP_160061998.1">
    <property type="nucleotide sequence ID" value="NZ_WUYX01000005.1"/>
</dbReference>
<dbReference type="InterPro" id="IPR012292">
    <property type="entry name" value="Globin/Proto"/>
</dbReference>
<evidence type="ECO:0000313" key="7">
    <source>
        <dbReference type="Proteomes" id="UP000434101"/>
    </source>
</evidence>
<dbReference type="InterPro" id="IPR039379">
    <property type="entry name" value="Protoglobin_sensor_dom"/>
</dbReference>
<reference evidence="6 7" key="1">
    <citation type="submission" date="2020-01" db="EMBL/GenBank/DDBJ databases">
        <title>Natronorubrum sp. JWXQ-INN 674 isolated from Inner Mongolia Autonomous Region of China.</title>
        <authorList>
            <person name="Xue Q."/>
        </authorList>
    </citation>
    <scope>NUCLEOTIDE SEQUENCE [LARGE SCALE GENOMIC DNA]</scope>
    <source>
        <strain evidence="6 7">JWXQ-INN-674</strain>
    </source>
</reference>
<dbReference type="OrthoDB" id="8523at2157"/>